<sequence>MPILRESPCSNCVSRNISCQQPAPQSRPARVPAANRQLNVTGPDILERLLRLENLLAERPNTSPALRSPSSGSIVPEADNAQSPRRSLGIMPKIQDLETDAVRLEKLCKVQSSLGSALSDSLTFKVCTLGQLTNPVTYIFQPSASSFGIVNPIRCIWIPEHSETRLITDKFVEEIDYIRHIVYLPLLQPMIDDLYRHGDLQDDAVTGPLALLLSIIATVRQNWTSYDPSHEVLFPSSPEAKQQTTSWVKATLDIIDYSARVGSNSLQHVQALLHTCYVLFHLEGFSTQLRSVFGTTVTFARNLGLHIIDLPVNMDYKPNTRSSILAAEMGRRVWWSVVTLDWYEICHNTHFSGLLLAQHCYPRADFYLMHPKLMAVNRPRDCSDDEIENNETPDRGLSPMTFHILKIRLAELCREHAEHTFLGGGLYSEMRYGHVMHSDAELNRFTRELVPAFQLGPDGSFQDRGHDSPPPRVLATQAYMLNLSIQAQLCKLHLPYLFRAAVDPAVGYSRNACLGAAQQVIRIELVLEKRSCPPFLSNMTRHCGVLYIICLACIVLLLDQCLGSAAGRHEAPSRETVEAYRVLKNASEYSPTAEKLFNSLVHLLSKHRVSLPTNQATTNKEMDGLNNRANGRVSSHILILPGTVNPREVSPANEVPQEQLSDGLWQATDNGIDIDDFDWKALFAGIDSSFI</sequence>
<dbReference type="CDD" id="cd12148">
    <property type="entry name" value="fungal_TF_MHR"/>
    <property type="match status" value="1"/>
</dbReference>
<evidence type="ECO:0000256" key="3">
    <source>
        <dbReference type="SAM" id="MobiDB-lite"/>
    </source>
</evidence>
<protein>
    <recommendedName>
        <fullName evidence="4">Xylanolytic transcriptional activator regulatory domain-containing protein</fullName>
    </recommendedName>
</protein>
<dbReference type="PANTHER" id="PTHR31001">
    <property type="entry name" value="UNCHARACTERIZED TRANSCRIPTIONAL REGULATORY PROTEIN"/>
    <property type="match status" value="1"/>
</dbReference>
<evidence type="ECO:0000259" key="4">
    <source>
        <dbReference type="Pfam" id="PF04082"/>
    </source>
</evidence>
<dbReference type="PANTHER" id="PTHR31001:SF90">
    <property type="entry name" value="CENTROMERE DNA-BINDING PROTEIN COMPLEX CBF3 SUBUNIT B"/>
    <property type="match status" value="1"/>
</dbReference>
<keyword evidence="2" id="KW-0539">Nucleus</keyword>
<reference evidence="5" key="1">
    <citation type="submission" date="2021-10" db="EMBL/GenBank/DDBJ databases">
        <authorList>
            <person name="Piombo E."/>
        </authorList>
    </citation>
    <scope>NUCLEOTIDE SEQUENCE</scope>
</reference>
<comment type="subcellular location">
    <subcellularLocation>
        <location evidence="1">Nucleus</location>
    </subcellularLocation>
</comment>
<dbReference type="InterPro" id="IPR007219">
    <property type="entry name" value="XnlR_reg_dom"/>
</dbReference>
<dbReference type="Pfam" id="PF04082">
    <property type="entry name" value="Fungal_trans"/>
    <property type="match status" value="1"/>
</dbReference>
<feature type="compositionally biased region" description="Polar residues" evidence="3">
    <location>
        <begin position="61"/>
        <end position="73"/>
    </location>
</feature>
<evidence type="ECO:0000313" key="6">
    <source>
        <dbReference type="Proteomes" id="UP000775872"/>
    </source>
</evidence>
<evidence type="ECO:0000313" key="5">
    <source>
        <dbReference type="EMBL" id="CAH0055943.1"/>
    </source>
</evidence>
<gene>
    <name evidence="5" type="ORF">CSOL1703_00005877</name>
</gene>
<dbReference type="EMBL" id="CABFOC020000063">
    <property type="protein sequence ID" value="CAH0055943.1"/>
    <property type="molecule type" value="Genomic_DNA"/>
</dbReference>
<dbReference type="OrthoDB" id="3014581at2759"/>
<dbReference type="GO" id="GO:0005634">
    <property type="term" value="C:nucleus"/>
    <property type="evidence" value="ECO:0007669"/>
    <property type="project" value="UniProtKB-SubCell"/>
</dbReference>
<proteinExistence type="predicted"/>
<comment type="caution">
    <text evidence="5">The sequence shown here is derived from an EMBL/GenBank/DDBJ whole genome shotgun (WGS) entry which is preliminary data.</text>
</comment>
<feature type="region of interest" description="Disordered" evidence="3">
    <location>
        <begin position="61"/>
        <end position="84"/>
    </location>
</feature>
<dbReference type="InterPro" id="IPR050613">
    <property type="entry name" value="Sec_Metabolite_Reg"/>
</dbReference>
<organism evidence="5 6">
    <name type="scientific">Clonostachys solani</name>
    <dbReference type="NCBI Taxonomy" id="160281"/>
    <lineage>
        <taxon>Eukaryota</taxon>
        <taxon>Fungi</taxon>
        <taxon>Dikarya</taxon>
        <taxon>Ascomycota</taxon>
        <taxon>Pezizomycotina</taxon>
        <taxon>Sordariomycetes</taxon>
        <taxon>Hypocreomycetidae</taxon>
        <taxon>Hypocreales</taxon>
        <taxon>Bionectriaceae</taxon>
        <taxon>Clonostachys</taxon>
    </lineage>
</organism>
<keyword evidence="6" id="KW-1185">Reference proteome</keyword>
<feature type="domain" description="Xylanolytic transcriptional activator regulatory" evidence="4">
    <location>
        <begin position="226"/>
        <end position="341"/>
    </location>
</feature>
<evidence type="ECO:0000256" key="1">
    <source>
        <dbReference type="ARBA" id="ARBA00004123"/>
    </source>
</evidence>
<evidence type="ECO:0000256" key="2">
    <source>
        <dbReference type="ARBA" id="ARBA00023242"/>
    </source>
</evidence>
<name>A0A9P0EQL3_9HYPO</name>
<dbReference type="GO" id="GO:0003677">
    <property type="term" value="F:DNA binding"/>
    <property type="evidence" value="ECO:0007669"/>
    <property type="project" value="InterPro"/>
</dbReference>
<dbReference type="GO" id="GO:0006351">
    <property type="term" value="P:DNA-templated transcription"/>
    <property type="evidence" value="ECO:0007669"/>
    <property type="project" value="InterPro"/>
</dbReference>
<accession>A0A9P0EQL3</accession>
<dbReference type="Proteomes" id="UP000775872">
    <property type="component" value="Unassembled WGS sequence"/>
</dbReference>
<dbReference type="AlphaFoldDB" id="A0A9P0EQL3"/>
<dbReference type="GO" id="GO:0008270">
    <property type="term" value="F:zinc ion binding"/>
    <property type="evidence" value="ECO:0007669"/>
    <property type="project" value="InterPro"/>
</dbReference>